<protein>
    <recommendedName>
        <fullName evidence="5">HTH lysR-type domain-containing protein</fullName>
    </recommendedName>
</protein>
<gene>
    <name evidence="6" type="ORF">WM16_31790</name>
</gene>
<keyword evidence="3" id="KW-0238">DNA-binding</keyword>
<dbReference type="SUPFAM" id="SSF53850">
    <property type="entry name" value="Periplasmic binding protein-like II"/>
    <property type="match status" value="1"/>
</dbReference>
<evidence type="ECO:0000256" key="2">
    <source>
        <dbReference type="ARBA" id="ARBA00023015"/>
    </source>
</evidence>
<organism evidence="6 7">
    <name type="scientific">Burkholderia ubonensis</name>
    <dbReference type="NCBI Taxonomy" id="101571"/>
    <lineage>
        <taxon>Bacteria</taxon>
        <taxon>Pseudomonadati</taxon>
        <taxon>Pseudomonadota</taxon>
        <taxon>Betaproteobacteria</taxon>
        <taxon>Burkholderiales</taxon>
        <taxon>Burkholderiaceae</taxon>
        <taxon>Burkholderia</taxon>
        <taxon>Burkholderia cepacia complex</taxon>
    </lineage>
</organism>
<dbReference type="SUPFAM" id="SSF46785">
    <property type="entry name" value="Winged helix' DNA-binding domain"/>
    <property type="match status" value="1"/>
</dbReference>
<evidence type="ECO:0000313" key="7">
    <source>
        <dbReference type="Proteomes" id="UP000065504"/>
    </source>
</evidence>
<dbReference type="InterPro" id="IPR036390">
    <property type="entry name" value="WH_DNA-bd_sf"/>
</dbReference>
<dbReference type="Pfam" id="PF00126">
    <property type="entry name" value="HTH_1"/>
    <property type="match status" value="1"/>
</dbReference>
<evidence type="ECO:0000256" key="4">
    <source>
        <dbReference type="ARBA" id="ARBA00023163"/>
    </source>
</evidence>
<dbReference type="AlphaFoldDB" id="A0A108CZS1"/>
<dbReference type="Proteomes" id="UP000065504">
    <property type="component" value="Unassembled WGS sequence"/>
</dbReference>
<comment type="caution">
    <text evidence="6">The sequence shown here is derived from an EMBL/GenBank/DDBJ whole genome shotgun (WGS) entry which is preliminary data.</text>
</comment>
<dbReference type="GO" id="GO:0005829">
    <property type="term" value="C:cytosol"/>
    <property type="evidence" value="ECO:0007669"/>
    <property type="project" value="TreeGrafter"/>
</dbReference>
<dbReference type="CDD" id="cd05466">
    <property type="entry name" value="PBP2_LTTR_substrate"/>
    <property type="match status" value="1"/>
</dbReference>
<dbReference type="EMBL" id="LPLU01000020">
    <property type="protein sequence ID" value="KWK83819.1"/>
    <property type="molecule type" value="Genomic_DNA"/>
</dbReference>
<sequence>MKPSQLKAFVTIAETGSLASAATLLHRTQPAISKTLRELEESLGLQLFNRSISGMTLTEAGDTLLLRARIVLEELRRGEQDMATLRGIAGGRIRIGMSPMAALLITRAIVRFRRQMPMVDIELHDHATGTLHDLLNAGKLDLAFSALPSFATLPSGVESSRLKAEPLSLAAPRSGAYSTAKSLEDLREATWVYVDSTGAHREYVAGLYRAAGLEPPSHSLLCTSPIIILMLAAEFDVVLLLTQELLDIYREQLIALPLIAPPPYLELYSLQRAGTVQTRTMATFLECVNDTLSEPIPIYPHTRLLLGH</sequence>
<name>A0A108CZS1_9BURK</name>
<dbReference type="Gene3D" id="1.10.10.10">
    <property type="entry name" value="Winged helix-like DNA-binding domain superfamily/Winged helix DNA-binding domain"/>
    <property type="match status" value="1"/>
</dbReference>
<evidence type="ECO:0000256" key="1">
    <source>
        <dbReference type="ARBA" id="ARBA00009437"/>
    </source>
</evidence>
<dbReference type="InterPro" id="IPR005119">
    <property type="entry name" value="LysR_subst-bd"/>
</dbReference>
<feature type="domain" description="HTH lysR-type" evidence="5">
    <location>
        <begin position="1"/>
        <end position="58"/>
    </location>
</feature>
<dbReference type="Gene3D" id="3.40.190.290">
    <property type="match status" value="1"/>
</dbReference>
<dbReference type="GO" id="GO:0003700">
    <property type="term" value="F:DNA-binding transcription factor activity"/>
    <property type="evidence" value="ECO:0007669"/>
    <property type="project" value="InterPro"/>
</dbReference>
<dbReference type="RefSeq" id="WP_060232717.1">
    <property type="nucleotide sequence ID" value="NZ_LPLU01000020.1"/>
</dbReference>
<evidence type="ECO:0000256" key="3">
    <source>
        <dbReference type="ARBA" id="ARBA00023125"/>
    </source>
</evidence>
<keyword evidence="2" id="KW-0805">Transcription regulation</keyword>
<dbReference type="PRINTS" id="PR00039">
    <property type="entry name" value="HTHLYSR"/>
</dbReference>
<dbReference type="InterPro" id="IPR050950">
    <property type="entry name" value="HTH-type_LysR_regulators"/>
</dbReference>
<dbReference type="GO" id="GO:0003677">
    <property type="term" value="F:DNA binding"/>
    <property type="evidence" value="ECO:0007669"/>
    <property type="project" value="UniProtKB-KW"/>
</dbReference>
<dbReference type="PROSITE" id="PS50931">
    <property type="entry name" value="HTH_LYSR"/>
    <property type="match status" value="1"/>
</dbReference>
<keyword evidence="4" id="KW-0804">Transcription</keyword>
<dbReference type="PANTHER" id="PTHR30419">
    <property type="entry name" value="HTH-TYPE TRANSCRIPTIONAL REGULATOR YBHD"/>
    <property type="match status" value="1"/>
</dbReference>
<dbReference type="FunFam" id="1.10.10.10:FF:000001">
    <property type="entry name" value="LysR family transcriptional regulator"/>
    <property type="match status" value="1"/>
</dbReference>
<comment type="similarity">
    <text evidence="1">Belongs to the LysR transcriptional regulatory family.</text>
</comment>
<reference evidence="6 7" key="1">
    <citation type="submission" date="2015-11" db="EMBL/GenBank/DDBJ databases">
        <title>Expanding the genomic diversity of Burkholderia species for the development of highly accurate diagnostics.</title>
        <authorList>
            <person name="Sahl J."/>
            <person name="Keim P."/>
            <person name="Wagner D."/>
        </authorList>
    </citation>
    <scope>NUCLEOTIDE SEQUENCE [LARGE SCALE GENOMIC DNA]</scope>
    <source>
        <strain evidence="6 7">MSMB782WGS</strain>
    </source>
</reference>
<proteinExistence type="inferred from homology"/>
<dbReference type="PANTHER" id="PTHR30419:SF8">
    <property type="entry name" value="NITROGEN ASSIMILATION TRANSCRIPTIONAL ACTIVATOR-RELATED"/>
    <property type="match status" value="1"/>
</dbReference>
<dbReference type="Pfam" id="PF03466">
    <property type="entry name" value="LysR_substrate"/>
    <property type="match status" value="1"/>
</dbReference>
<accession>A0A108CZS1</accession>
<dbReference type="InterPro" id="IPR000847">
    <property type="entry name" value="LysR_HTH_N"/>
</dbReference>
<evidence type="ECO:0000259" key="5">
    <source>
        <dbReference type="PROSITE" id="PS50931"/>
    </source>
</evidence>
<evidence type="ECO:0000313" key="6">
    <source>
        <dbReference type="EMBL" id="KWK83819.1"/>
    </source>
</evidence>
<dbReference type="InterPro" id="IPR036388">
    <property type="entry name" value="WH-like_DNA-bd_sf"/>
</dbReference>